<dbReference type="EMBL" id="CAJVPZ010031943">
    <property type="protein sequence ID" value="CAG8740590.1"/>
    <property type="molecule type" value="Genomic_DNA"/>
</dbReference>
<dbReference type="Proteomes" id="UP000789396">
    <property type="component" value="Unassembled WGS sequence"/>
</dbReference>
<protein>
    <submittedName>
        <fullName evidence="1">4648_t:CDS:1</fullName>
    </submittedName>
</protein>
<evidence type="ECO:0000313" key="2">
    <source>
        <dbReference type="Proteomes" id="UP000789396"/>
    </source>
</evidence>
<dbReference type="AlphaFoldDB" id="A0A9N9NJW8"/>
<keyword evidence="2" id="KW-1185">Reference proteome</keyword>
<gene>
    <name evidence="1" type="ORF">RFULGI_LOCUS12827</name>
</gene>
<organism evidence="1 2">
    <name type="scientific">Racocetra fulgida</name>
    <dbReference type="NCBI Taxonomy" id="60492"/>
    <lineage>
        <taxon>Eukaryota</taxon>
        <taxon>Fungi</taxon>
        <taxon>Fungi incertae sedis</taxon>
        <taxon>Mucoromycota</taxon>
        <taxon>Glomeromycotina</taxon>
        <taxon>Glomeromycetes</taxon>
        <taxon>Diversisporales</taxon>
        <taxon>Gigasporaceae</taxon>
        <taxon>Racocetra</taxon>
    </lineage>
</organism>
<comment type="caution">
    <text evidence="1">The sequence shown here is derived from an EMBL/GenBank/DDBJ whole genome shotgun (WGS) entry which is preliminary data.</text>
</comment>
<proteinExistence type="predicted"/>
<name>A0A9N9NJW8_9GLOM</name>
<evidence type="ECO:0000313" key="1">
    <source>
        <dbReference type="EMBL" id="CAG8740590.1"/>
    </source>
</evidence>
<feature type="non-terminal residue" evidence="1">
    <location>
        <position position="1"/>
    </location>
</feature>
<reference evidence="1" key="1">
    <citation type="submission" date="2021-06" db="EMBL/GenBank/DDBJ databases">
        <authorList>
            <person name="Kallberg Y."/>
            <person name="Tangrot J."/>
            <person name="Rosling A."/>
        </authorList>
    </citation>
    <scope>NUCLEOTIDE SEQUENCE</scope>
    <source>
        <strain evidence="1">IN212</strain>
    </source>
</reference>
<accession>A0A9N9NJW8</accession>
<sequence>PYKNAPVVIAPEVDQLPIQELPSLRHNKLSGVTQRHPPKVSSQITSGIEQLPIQEFPSL</sequence>